<feature type="domain" description="Histidine kinase" evidence="14">
    <location>
        <begin position="362"/>
        <end position="577"/>
    </location>
</feature>
<dbReference type="InterPro" id="IPR003661">
    <property type="entry name" value="HisK_dim/P_dom"/>
</dbReference>
<keyword evidence="4" id="KW-0597">Phosphoprotein</keyword>
<dbReference type="Pfam" id="PF00989">
    <property type="entry name" value="PAS"/>
    <property type="match status" value="1"/>
</dbReference>
<evidence type="ECO:0000313" key="17">
    <source>
        <dbReference type="EMBL" id="SKB77807.1"/>
    </source>
</evidence>
<keyword evidence="9" id="KW-0067">ATP-binding</keyword>
<dbReference type="InterPro" id="IPR050351">
    <property type="entry name" value="BphY/WalK/GraS-like"/>
</dbReference>
<evidence type="ECO:0000256" key="1">
    <source>
        <dbReference type="ARBA" id="ARBA00000085"/>
    </source>
</evidence>
<dbReference type="Gene3D" id="3.30.450.20">
    <property type="entry name" value="PAS domain"/>
    <property type="match status" value="1"/>
</dbReference>
<dbReference type="CDD" id="cd00082">
    <property type="entry name" value="HisKA"/>
    <property type="match status" value="1"/>
</dbReference>
<evidence type="ECO:0000256" key="9">
    <source>
        <dbReference type="ARBA" id="ARBA00022840"/>
    </source>
</evidence>
<dbReference type="PROSITE" id="PS50109">
    <property type="entry name" value="HIS_KIN"/>
    <property type="match status" value="1"/>
</dbReference>
<dbReference type="EC" id="2.7.13.3" evidence="3"/>
<keyword evidence="6 13" id="KW-0812">Transmembrane</keyword>
<dbReference type="GO" id="GO:0006355">
    <property type="term" value="P:regulation of DNA-templated transcription"/>
    <property type="evidence" value="ECO:0007669"/>
    <property type="project" value="InterPro"/>
</dbReference>
<dbReference type="GO" id="GO:0007234">
    <property type="term" value="P:osmosensory signaling via phosphorelay pathway"/>
    <property type="evidence" value="ECO:0007669"/>
    <property type="project" value="TreeGrafter"/>
</dbReference>
<proteinExistence type="predicted"/>
<evidence type="ECO:0000256" key="13">
    <source>
        <dbReference type="SAM" id="Phobius"/>
    </source>
</evidence>
<dbReference type="SUPFAM" id="SSF55874">
    <property type="entry name" value="ATPase domain of HSP90 chaperone/DNA topoisomerase II/histidine kinase"/>
    <property type="match status" value="1"/>
</dbReference>
<dbReference type="Pfam" id="PF00672">
    <property type="entry name" value="HAMP"/>
    <property type="match status" value="1"/>
</dbReference>
<dbReference type="GO" id="GO:0000156">
    <property type="term" value="F:phosphorelay response regulator activity"/>
    <property type="evidence" value="ECO:0007669"/>
    <property type="project" value="TreeGrafter"/>
</dbReference>
<reference evidence="18" key="1">
    <citation type="submission" date="2017-02" db="EMBL/GenBank/DDBJ databases">
        <authorList>
            <person name="Varghese N."/>
            <person name="Submissions S."/>
        </authorList>
    </citation>
    <scope>NUCLEOTIDE SEQUENCE [LARGE SCALE GENOMIC DNA]</scope>
    <source>
        <strain evidence="18">DSM 22270</strain>
    </source>
</reference>
<dbReference type="SMART" id="SM00091">
    <property type="entry name" value="PAS"/>
    <property type="match status" value="1"/>
</dbReference>
<dbReference type="PANTHER" id="PTHR42878:SF7">
    <property type="entry name" value="SENSOR HISTIDINE KINASE GLRK"/>
    <property type="match status" value="1"/>
</dbReference>
<dbReference type="InterPro" id="IPR035965">
    <property type="entry name" value="PAS-like_dom_sf"/>
</dbReference>
<feature type="transmembrane region" description="Helical" evidence="13">
    <location>
        <begin position="142"/>
        <end position="164"/>
    </location>
</feature>
<dbReference type="SUPFAM" id="SSF55785">
    <property type="entry name" value="PYP-like sensor domain (PAS domain)"/>
    <property type="match status" value="1"/>
</dbReference>
<evidence type="ECO:0000256" key="8">
    <source>
        <dbReference type="ARBA" id="ARBA00022777"/>
    </source>
</evidence>
<keyword evidence="5" id="KW-0808">Transferase</keyword>
<keyword evidence="18" id="KW-1185">Reference proteome</keyword>
<sequence>MKIKTKLRLGLGVLFLMILALSLIAARYIYVLKEDTENILQDNYKTLDYTRSMFLAIDQIHTDPKAWNEFEQNLTSQQANVTEPGEEQVTGEIVNHYNALKKDTYNQELPVLIRNDLAELTRVNMEAIRAKSDKALTTVQAAFIWIALTGTICFLIALTLLINLPGNIGNPIRELTESIRAIAAKNYAERLHFAGKDEFGELASSFNTMAEKLEEYDNSNLSQILVEKKRIEALINNMHEPVIGLDENQKILFANDQAVKITGIAISDLLGKSAVELAAENDLMRALIHEKGGENQSNGHKSGSSLKIYADDKESYFEKEMVDITIVPTGERVKKFIGQVILLKNITPFKELDFAKTNFIATVSHELKTPIASIKMSLQLLESQHTGTLNEDQKQLMLSIKEDSDRLLKITGELLNMSQVETGNIQLNIQQSSPYAILKYALDAVKTSVDQKQIDLVVQADDELADVKADMEKTAWVLINFLTNAVRYSQQESKIHIQLTGTGQGVKFLVRDEGKGIDSRYRGKIFDRYFQVPGSSKTGTGLGLAISKEFIEAQGGSIGVTSEIGMGSTFYFELAAA</sequence>
<dbReference type="InterPro" id="IPR003660">
    <property type="entry name" value="HAMP_dom"/>
</dbReference>
<comment type="catalytic activity">
    <reaction evidence="1">
        <text>ATP + protein L-histidine = ADP + protein N-phospho-L-histidine.</text>
        <dbReference type="EC" id="2.7.13.3"/>
    </reaction>
</comment>
<dbReference type="RefSeq" id="WP_082214604.1">
    <property type="nucleotide sequence ID" value="NZ_FUZA01000002.1"/>
</dbReference>
<evidence type="ECO:0000256" key="2">
    <source>
        <dbReference type="ARBA" id="ARBA00004141"/>
    </source>
</evidence>
<evidence type="ECO:0000313" key="18">
    <source>
        <dbReference type="Proteomes" id="UP000190897"/>
    </source>
</evidence>
<keyword evidence="12 13" id="KW-0472">Membrane</keyword>
<keyword evidence="7" id="KW-0547">Nucleotide-binding</keyword>
<evidence type="ECO:0000256" key="7">
    <source>
        <dbReference type="ARBA" id="ARBA00022741"/>
    </source>
</evidence>
<dbReference type="SMART" id="SM00304">
    <property type="entry name" value="HAMP"/>
    <property type="match status" value="1"/>
</dbReference>
<dbReference type="AlphaFoldDB" id="A0A1T5E1A5"/>
<dbReference type="InterPro" id="IPR013767">
    <property type="entry name" value="PAS_fold"/>
</dbReference>
<organism evidence="17 18">
    <name type="scientific">Dyadobacter psychrophilus</name>
    <dbReference type="NCBI Taxonomy" id="651661"/>
    <lineage>
        <taxon>Bacteria</taxon>
        <taxon>Pseudomonadati</taxon>
        <taxon>Bacteroidota</taxon>
        <taxon>Cytophagia</taxon>
        <taxon>Cytophagales</taxon>
        <taxon>Spirosomataceae</taxon>
        <taxon>Dyadobacter</taxon>
    </lineage>
</organism>
<dbReference type="NCBIfam" id="TIGR00229">
    <property type="entry name" value="sensory_box"/>
    <property type="match status" value="1"/>
</dbReference>
<evidence type="ECO:0000259" key="14">
    <source>
        <dbReference type="PROSITE" id="PS50109"/>
    </source>
</evidence>
<dbReference type="GO" id="GO:0005524">
    <property type="term" value="F:ATP binding"/>
    <property type="evidence" value="ECO:0007669"/>
    <property type="project" value="UniProtKB-KW"/>
</dbReference>
<keyword evidence="10 13" id="KW-1133">Transmembrane helix</keyword>
<dbReference type="FunFam" id="3.30.565.10:FF:000006">
    <property type="entry name" value="Sensor histidine kinase WalK"/>
    <property type="match status" value="1"/>
</dbReference>
<dbReference type="PANTHER" id="PTHR42878">
    <property type="entry name" value="TWO-COMPONENT HISTIDINE KINASE"/>
    <property type="match status" value="1"/>
</dbReference>
<dbReference type="Gene3D" id="1.10.287.130">
    <property type="match status" value="1"/>
</dbReference>
<dbReference type="Pfam" id="PF00512">
    <property type="entry name" value="HisKA"/>
    <property type="match status" value="1"/>
</dbReference>
<keyword evidence="11" id="KW-0902">Two-component regulatory system</keyword>
<evidence type="ECO:0000256" key="4">
    <source>
        <dbReference type="ARBA" id="ARBA00022553"/>
    </source>
</evidence>
<dbReference type="Pfam" id="PF02518">
    <property type="entry name" value="HATPase_c"/>
    <property type="match status" value="1"/>
</dbReference>
<dbReference type="InterPro" id="IPR004358">
    <property type="entry name" value="Sig_transdc_His_kin-like_C"/>
</dbReference>
<evidence type="ECO:0000256" key="6">
    <source>
        <dbReference type="ARBA" id="ARBA00022692"/>
    </source>
</evidence>
<dbReference type="STRING" id="651661.SAMN05660293_02090"/>
<dbReference type="CDD" id="cd06225">
    <property type="entry name" value="HAMP"/>
    <property type="match status" value="1"/>
</dbReference>
<accession>A0A1T5E1A5</accession>
<dbReference type="CDD" id="cd00130">
    <property type="entry name" value="PAS"/>
    <property type="match status" value="1"/>
</dbReference>
<evidence type="ECO:0000259" key="15">
    <source>
        <dbReference type="PROSITE" id="PS50112"/>
    </source>
</evidence>
<evidence type="ECO:0000259" key="16">
    <source>
        <dbReference type="PROSITE" id="PS50885"/>
    </source>
</evidence>
<dbReference type="InterPro" id="IPR036890">
    <property type="entry name" value="HATPase_C_sf"/>
</dbReference>
<dbReference type="InterPro" id="IPR003594">
    <property type="entry name" value="HATPase_dom"/>
</dbReference>
<dbReference type="InterPro" id="IPR036097">
    <property type="entry name" value="HisK_dim/P_sf"/>
</dbReference>
<evidence type="ECO:0000256" key="5">
    <source>
        <dbReference type="ARBA" id="ARBA00022679"/>
    </source>
</evidence>
<dbReference type="InterPro" id="IPR005467">
    <property type="entry name" value="His_kinase_dom"/>
</dbReference>
<dbReference type="SUPFAM" id="SSF47384">
    <property type="entry name" value="Homodimeric domain of signal transducing histidine kinase"/>
    <property type="match status" value="1"/>
</dbReference>
<dbReference type="Gene3D" id="3.30.565.10">
    <property type="entry name" value="Histidine kinase-like ATPase, C-terminal domain"/>
    <property type="match status" value="1"/>
</dbReference>
<evidence type="ECO:0000256" key="10">
    <source>
        <dbReference type="ARBA" id="ARBA00022989"/>
    </source>
</evidence>
<keyword evidence="8" id="KW-0418">Kinase</keyword>
<dbReference type="PROSITE" id="PS50112">
    <property type="entry name" value="PAS"/>
    <property type="match status" value="1"/>
</dbReference>
<protein>
    <recommendedName>
        <fullName evidence="3">histidine kinase</fullName>
        <ecNumber evidence="3">2.7.13.3</ecNumber>
    </recommendedName>
</protein>
<dbReference type="SUPFAM" id="SSF158472">
    <property type="entry name" value="HAMP domain-like"/>
    <property type="match status" value="1"/>
</dbReference>
<feature type="domain" description="PAS" evidence="15">
    <location>
        <begin position="227"/>
        <end position="275"/>
    </location>
</feature>
<evidence type="ECO:0000256" key="3">
    <source>
        <dbReference type="ARBA" id="ARBA00012438"/>
    </source>
</evidence>
<evidence type="ECO:0000256" key="11">
    <source>
        <dbReference type="ARBA" id="ARBA00023012"/>
    </source>
</evidence>
<dbReference type="PROSITE" id="PS50885">
    <property type="entry name" value="HAMP"/>
    <property type="match status" value="1"/>
</dbReference>
<dbReference type="Gene3D" id="6.10.340.10">
    <property type="match status" value="1"/>
</dbReference>
<dbReference type="PRINTS" id="PR00344">
    <property type="entry name" value="BCTRLSENSOR"/>
</dbReference>
<dbReference type="GO" id="GO:0016020">
    <property type="term" value="C:membrane"/>
    <property type="evidence" value="ECO:0007669"/>
    <property type="project" value="UniProtKB-SubCell"/>
</dbReference>
<feature type="domain" description="HAMP" evidence="16">
    <location>
        <begin position="166"/>
        <end position="218"/>
    </location>
</feature>
<dbReference type="EMBL" id="FUZA01000002">
    <property type="protein sequence ID" value="SKB77807.1"/>
    <property type="molecule type" value="Genomic_DNA"/>
</dbReference>
<dbReference type="SMART" id="SM00388">
    <property type="entry name" value="HisKA"/>
    <property type="match status" value="1"/>
</dbReference>
<dbReference type="GO" id="GO:0030295">
    <property type="term" value="F:protein kinase activator activity"/>
    <property type="evidence" value="ECO:0007669"/>
    <property type="project" value="TreeGrafter"/>
</dbReference>
<dbReference type="SMART" id="SM00387">
    <property type="entry name" value="HATPase_c"/>
    <property type="match status" value="1"/>
</dbReference>
<dbReference type="InterPro" id="IPR000014">
    <property type="entry name" value="PAS"/>
</dbReference>
<evidence type="ECO:0000256" key="12">
    <source>
        <dbReference type="ARBA" id="ARBA00023136"/>
    </source>
</evidence>
<comment type="subcellular location">
    <subcellularLocation>
        <location evidence="2">Membrane</location>
        <topology evidence="2">Multi-pass membrane protein</topology>
    </subcellularLocation>
</comment>
<name>A0A1T5E1A5_9BACT</name>
<dbReference type="OrthoDB" id="9813151at2"/>
<dbReference type="GO" id="GO:0000155">
    <property type="term" value="F:phosphorelay sensor kinase activity"/>
    <property type="evidence" value="ECO:0007669"/>
    <property type="project" value="InterPro"/>
</dbReference>
<gene>
    <name evidence="17" type="ORF">SAMN05660293_02090</name>
</gene>
<dbReference type="Proteomes" id="UP000190897">
    <property type="component" value="Unassembled WGS sequence"/>
</dbReference>